<name>A0A2M4B0J1_9DIPT</name>
<feature type="signal peptide" evidence="1">
    <location>
        <begin position="1"/>
        <end position="22"/>
    </location>
</feature>
<proteinExistence type="predicted"/>
<reference evidence="2" key="1">
    <citation type="submission" date="2018-01" db="EMBL/GenBank/DDBJ databases">
        <title>An insight into the sialome of Amazonian anophelines.</title>
        <authorList>
            <person name="Ribeiro J.M."/>
            <person name="Scarpassa V."/>
            <person name="Calvo E."/>
        </authorList>
    </citation>
    <scope>NUCLEOTIDE SEQUENCE</scope>
    <source>
        <tissue evidence="2">Salivary glands</tissue>
    </source>
</reference>
<sequence>MLRKLLFCCCCCCCCNCWVVHGNTDYVPCLLDDKIVLRRFGTVLLQLLLLVIFQLRPVCGSAEATDPAVGQLALDALPPDDQHEKDKHSVQTVNGIDHNPEPGLRCNPFAYVEGKYLEYPEQPGQQEQLQVQHALVAQRLLPVRAHIVATRVQMDAGPDEQEDVDAQHHAQR</sequence>
<dbReference type="AlphaFoldDB" id="A0A2M4B0J1"/>
<organism evidence="2">
    <name type="scientific">Anopheles triannulatus</name>
    <dbReference type="NCBI Taxonomy" id="58253"/>
    <lineage>
        <taxon>Eukaryota</taxon>
        <taxon>Metazoa</taxon>
        <taxon>Ecdysozoa</taxon>
        <taxon>Arthropoda</taxon>
        <taxon>Hexapoda</taxon>
        <taxon>Insecta</taxon>
        <taxon>Pterygota</taxon>
        <taxon>Neoptera</taxon>
        <taxon>Endopterygota</taxon>
        <taxon>Diptera</taxon>
        <taxon>Nematocera</taxon>
        <taxon>Culicoidea</taxon>
        <taxon>Culicidae</taxon>
        <taxon>Anophelinae</taxon>
        <taxon>Anopheles</taxon>
    </lineage>
</organism>
<accession>A0A2M4B0J1</accession>
<evidence type="ECO:0000256" key="1">
    <source>
        <dbReference type="SAM" id="SignalP"/>
    </source>
</evidence>
<dbReference type="EMBL" id="GGFK01013243">
    <property type="protein sequence ID" value="MBW46564.1"/>
    <property type="molecule type" value="Transcribed_RNA"/>
</dbReference>
<protein>
    <submittedName>
        <fullName evidence="2">Putative secreted protein</fullName>
    </submittedName>
</protein>
<evidence type="ECO:0000313" key="2">
    <source>
        <dbReference type="EMBL" id="MBW46564.1"/>
    </source>
</evidence>
<keyword evidence="1" id="KW-0732">Signal</keyword>
<feature type="chain" id="PRO_5014740202" evidence="1">
    <location>
        <begin position="23"/>
        <end position="172"/>
    </location>
</feature>